<dbReference type="HOGENOM" id="CLU_166584_0_0_11"/>
<organism evidence="2 3">
    <name type="scientific">Saccharothrix espanaensis (strain ATCC 51144 / DSM 44229 / JCM 9112 / NBRC 15066 / NRRL 15764)</name>
    <dbReference type="NCBI Taxonomy" id="1179773"/>
    <lineage>
        <taxon>Bacteria</taxon>
        <taxon>Bacillati</taxon>
        <taxon>Actinomycetota</taxon>
        <taxon>Actinomycetes</taxon>
        <taxon>Pseudonocardiales</taxon>
        <taxon>Pseudonocardiaceae</taxon>
        <taxon>Saccharothrix</taxon>
    </lineage>
</organism>
<evidence type="ECO:0000259" key="1">
    <source>
        <dbReference type="Pfam" id="PF00934"/>
    </source>
</evidence>
<proteinExistence type="predicted"/>
<protein>
    <recommendedName>
        <fullName evidence="1">PE domain-containing protein</fullName>
    </recommendedName>
</protein>
<dbReference type="EMBL" id="HE804045">
    <property type="protein sequence ID" value="CCH29162.1"/>
    <property type="molecule type" value="Genomic_DNA"/>
</dbReference>
<dbReference type="InterPro" id="IPR000084">
    <property type="entry name" value="PE-PGRS_N"/>
</dbReference>
<sequence length="122" mass="13067">MPFVADGGGGAGAPAAAPVAMHVAPEQILALKARYEEVRDTIHAFILQEEFTLVDAPAMADDEVSQDAAGTFSANATVALEVTRKFIIELDHNIEQLDNAAKTYRLVEDTNTDAMRPQARGI</sequence>
<dbReference type="OrthoDB" id="3700980at2"/>
<dbReference type="AlphaFoldDB" id="K0JUJ1"/>
<reference evidence="2 3" key="1">
    <citation type="journal article" date="2012" name="BMC Genomics">
        <title>Complete genome sequence of Saccharothrix espanaensis DSM 44229T and comparison to the other completely sequenced Pseudonocardiaceae.</title>
        <authorList>
            <person name="Strobel T."/>
            <person name="Al-Dilaimi A."/>
            <person name="Blom J."/>
            <person name="Gessner A."/>
            <person name="Kalinowski J."/>
            <person name="Luzhetska M."/>
            <person name="Puhler A."/>
            <person name="Szczepanowski R."/>
            <person name="Bechthold A."/>
            <person name="Ruckert C."/>
        </authorList>
    </citation>
    <scope>NUCLEOTIDE SEQUENCE [LARGE SCALE GENOMIC DNA]</scope>
    <source>
        <strain evidence="3">ATCC 51144 / DSM 44229 / JCM 9112 / NBRC 15066 / NRRL 15764</strain>
    </source>
</reference>
<dbReference type="PATRIC" id="fig|1179773.3.peg.1848"/>
<dbReference type="Gene3D" id="1.10.287.850">
    <property type="entry name" value="HP0062-like domain"/>
    <property type="match status" value="1"/>
</dbReference>
<dbReference type="eggNOG" id="ENOG50323NQ">
    <property type="taxonomic scope" value="Bacteria"/>
</dbReference>
<dbReference type="Proteomes" id="UP000006281">
    <property type="component" value="Chromosome"/>
</dbReference>
<dbReference type="Pfam" id="PF00934">
    <property type="entry name" value="PE"/>
    <property type="match status" value="1"/>
</dbReference>
<name>K0JUJ1_SACES</name>
<dbReference type="RefSeq" id="WP_015099275.1">
    <property type="nucleotide sequence ID" value="NC_019673.1"/>
</dbReference>
<evidence type="ECO:0000313" key="3">
    <source>
        <dbReference type="Proteomes" id="UP000006281"/>
    </source>
</evidence>
<accession>K0JUJ1</accession>
<keyword evidence="3" id="KW-1185">Reference proteome</keyword>
<gene>
    <name evidence="2" type="ordered locus">BN6_18420</name>
</gene>
<dbReference type="KEGG" id="sesp:BN6_18420"/>
<evidence type="ECO:0000313" key="2">
    <source>
        <dbReference type="EMBL" id="CCH29162.1"/>
    </source>
</evidence>
<feature type="domain" description="PE" evidence="1">
    <location>
        <begin position="21"/>
        <end position="111"/>
    </location>
</feature>
<dbReference type="STRING" id="1179773.BN6_18420"/>